<protein>
    <recommendedName>
        <fullName evidence="4">Allene oxide cyclase barrel-like domain-containing protein</fullName>
    </recommendedName>
</protein>
<dbReference type="AlphaFoldDB" id="A0A543ILU3"/>
<accession>A0A543ILU3</accession>
<reference evidence="2 3" key="1">
    <citation type="submission" date="2019-06" db="EMBL/GenBank/DDBJ databases">
        <title>Sequencing the genomes of 1000 actinobacteria strains.</title>
        <authorList>
            <person name="Klenk H.-P."/>
        </authorList>
    </citation>
    <scope>NUCLEOTIDE SEQUENCE [LARGE SCALE GENOMIC DNA]</scope>
    <source>
        <strain evidence="2 3">DSM 45043</strain>
    </source>
</reference>
<proteinExistence type="predicted"/>
<dbReference type="EMBL" id="VFPO01000001">
    <property type="protein sequence ID" value="TQM71509.1"/>
    <property type="molecule type" value="Genomic_DNA"/>
</dbReference>
<feature type="region of interest" description="Disordered" evidence="1">
    <location>
        <begin position="1"/>
        <end position="25"/>
    </location>
</feature>
<evidence type="ECO:0000256" key="1">
    <source>
        <dbReference type="SAM" id="MobiDB-lite"/>
    </source>
</evidence>
<comment type="caution">
    <text evidence="2">The sequence shown here is derived from an EMBL/GenBank/DDBJ whole genome shotgun (WGS) entry which is preliminary data.</text>
</comment>
<organism evidence="2 3">
    <name type="scientific">Actinomadura hallensis</name>
    <dbReference type="NCBI Taxonomy" id="337895"/>
    <lineage>
        <taxon>Bacteria</taxon>
        <taxon>Bacillati</taxon>
        <taxon>Actinomycetota</taxon>
        <taxon>Actinomycetes</taxon>
        <taxon>Streptosporangiales</taxon>
        <taxon>Thermomonosporaceae</taxon>
        <taxon>Actinomadura</taxon>
    </lineage>
</organism>
<name>A0A543ILU3_9ACTN</name>
<evidence type="ECO:0000313" key="2">
    <source>
        <dbReference type="EMBL" id="TQM71509.1"/>
    </source>
</evidence>
<dbReference type="Proteomes" id="UP000316706">
    <property type="component" value="Unassembled WGS sequence"/>
</dbReference>
<keyword evidence="3" id="KW-1185">Reference proteome</keyword>
<evidence type="ECO:0008006" key="4">
    <source>
        <dbReference type="Google" id="ProtNLM"/>
    </source>
</evidence>
<sequence length="136" mass="14594">MALGDQLGHDTGQVTGTRVLPPTEQGEARVEVSFESRGRLLDEEAVDMGTYVSTLGSDGVLRGEGQGCTMFGDGETAVWTGTGVGRLLNDGATSFRGSIFYRTTSEKFSSLNKMACVFEYDADASGKTETTVFEWK</sequence>
<gene>
    <name evidence="2" type="ORF">FHX41_5278</name>
</gene>
<evidence type="ECO:0000313" key="3">
    <source>
        <dbReference type="Proteomes" id="UP000316706"/>
    </source>
</evidence>